<dbReference type="GO" id="GO:0004534">
    <property type="term" value="F:5'-3' RNA exonuclease activity"/>
    <property type="evidence" value="ECO:0007669"/>
    <property type="project" value="TreeGrafter"/>
</dbReference>
<dbReference type="PANTHER" id="PTHR42924:SF3">
    <property type="entry name" value="POLYMERASE_HISTIDINOL PHOSPHATASE N-TERMINAL DOMAIN-CONTAINING PROTEIN"/>
    <property type="match status" value="1"/>
</dbReference>
<proteinExistence type="predicted"/>
<dbReference type="STRING" id="360411.AC812_04185"/>
<dbReference type="InterPro" id="IPR016195">
    <property type="entry name" value="Pol/histidinol_Pase-like"/>
</dbReference>
<evidence type="ECO:0000313" key="3">
    <source>
        <dbReference type="Proteomes" id="UP000050514"/>
    </source>
</evidence>
<accession>A0A0P6X5N1</accession>
<dbReference type="NCBIfam" id="NF038032">
    <property type="entry name" value="CehA_McbA_metalo"/>
    <property type="match status" value="1"/>
</dbReference>
<dbReference type="AlphaFoldDB" id="A0A0P6X5N1"/>
<dbReference type="SUPFAM" id="SSF89550">
    <property type="entry name" value="PHP domain-like"/>
    <property type="match status" value="1"/>
</dbReference>
<dbReference type="GO" id="GO:0035312">
    <property type="term" value="F:5'-3' DNA exonuclease activity"/>
    <property type="evidence" value="ECO:0007669"/>
    <property type="project" value="TreeGrafter"/>
</dbReference>
<dbReference type="RefSeq" id="WP_061914705.1">
    <property type="nucleotide sequence ID" value="NZ_DF967971.1"/>
</dbReference>
<dbReference type="PANTHER" id="PTHR42924">
    <property type="entry name" value="EXONUCLEASE"/>
    <property type="match status" value="1"/>
</dbReference>
<dbReference type="SMART" id="SM00481">
    <property type="entry name" value="POLIIIAc"/>
    <property type="match status" value="1"/>
</dbReference>
<feature type="domain" description="Polymerase/histidinol phosphatase N-terminal" evidence="1">
    <location>
        <begin position="6"/>
        <end position="71"/>
    </location>
</feature>
<dbReference type="InterPro" id="IPR004013">
    <property type="entry name" value="PHP_dom"/>
</dbReference>
<dbReference type="Gene3D" id="3.20.20.140">
    <property type="entry name" value="Metal-dependent hydrolases"/>
    <property type="match status" value="1"/>
</dbReference>
<dbReference type="EMBL" id="LGHJ01000010">
    <property type="protein sequence ID" value="KPL77171.1"/>
    <property type="molecule type" value="Genomic_DNA"/>
</dbReference>
<dbReference type="OrthoDB" id="9801679at2"/>
<gene>
    <name evidence="2" type="ORF">AC812_04185</name>
</gene>
<evidence type="ECO:0000313" key="2">
    <source>
        <dbReference type="EMBL" id="KPL77171.1"/>
    </source>
</evidence>
<dbReference type="InterPro" id="IPR052018">
    <property type="entry name" value="PHP_domain"/>
</dbReference>
<dbReference type="CDD" id="cd07432">
    <property type="entry name" value="PHP_HisPPase"/>
    <property type="match status" value="1"/>
</dbReference>
<sequence length="375" mass="42762">MHELVTNLHMHTRYSDGSGLHADIARAALETGLDVVIVTDHNVLVNGFEGYHRKNGKTLLMLIGEEVHDQARLPQKSHLMVLGCNREMARFADDPQRLIDRIRENGGLSFIAHPRDPALTLFHEDDISWEDWQVTGYTGLELWNGLSELKTHIKNWADAIFYGFFPQYLAHGPHPEVLARWDDLLAQGQKVVAIGGSDAHALNIRVGPIRKTIYPYEFHFRAINTHLLTPHPLSGDLTADRKMIYQAFQQGHCFIGYDLPASTRGFRFTAQGKNGRAIMGDELMMDSAITLQIKLPLKSECNLLKDGKVIKTWTTHEVCTHITREPGVYRVECYLNYLGKRRGWIFSNPIYLRPPRWRTVPFKGSQWSQTTLPAF</sequence>
<dbReference type="Proteomes" id="UP000050514">
    <property type="component" value="Unassembled WGS sequence"/>
</dbReference>
<organism evidence="2 3">
    <name type="scientific">Bellilinea caldifistulae</name>
    <dbReference type="NCBI Taxonomy" id="360411"/>
    <lineage>
        <taxon>Bacteria</taxon>
        <taxon>Bacillati</taxon>
        <taxon>Chloroflexota</taxon>
        <taxon>Anaerolineae</taxon>
        <taxon>Anaerolineales</taxon>
        <taxon>Anaerolineaceae</taxon>
        <taxon>Bellilinea</taxon>
    </lineage>
</organism>
<dbReference type="Pfam" id="PF02811">
    <property type="entry name" value="PHP"/>
    <property type="match status" value="1"/>
</dbReference>
<name>A0A0P6X5N1_9CHLR</name>
<dbReference type="InterPro" id="IPR003141">
    <property type="entry name" value="Pol/His_phosphatase_N"/>
</dbReference>
<comment type="caution">
    <text evidence="2">The sequence shown here is derived from an EMBL/GenBank/DDBJ whole genome shotgun (WGS) entry which is preliminary data.</text>
</comment>
<protein>
    <recommendedName>
        <fullName evidence="1">Polymerase/histidinol phosphatase N-terminal domain-containing protein</fullName>
    </recommendedName>
</protein>
<keyword evidence="3" id="KW-1185">Reference proteome</keyword>
<evidence type="ECO:0000259" key="1">
    <source>
        <dbReference type="SMART" id="SM00481"/>
    </source>
</evidence>
<reference evidence="2 3" key="1">
    <citation type="submission" date="2015-07" db="EMBL/GenBank/DDBJ databases">
        <title>Draft genome of Bellilinea caldifistulae DSM 17877.</title>
        <authorList>
            <person name="Hemp J."/>
            <person name="Ward L.M."/>
            <person name="Pace L.A."/>
            <person name="Fischer W.W."/>
        </authorList>
    </citation>
    <scope>NUCLEOTIDE SEQUENCE [LARGE SCALE GENOMIC DNA]</scope>
    <source>
        <strain evidence="2 3">GOMI-1</strain>
    </source>
</reference>